<feature type="compositionally biased region" description="Basic and acidic residues" evidence="1">
    <location>
        <begin position="284"/>
        <end position="353"/>
    </location>
</feature>
<feature type="compositionally biased region" description="Acidic residues" evidence="1">
    <location>
        <begin position="397"/>
        <end position="406"/>
    </location>
</feature>
<dbReference type="InterPro" id="IPR049249">
    <property type="entry name" value="DUF6882"/>
</dbReference>
<reference evidence="2 3" key="1">
    <citation type="submission" date="2018-12" db="EMBL/GenBank/DDBJ databases">
        <authorList>
            <consortium name="Pathogen Informatics"/>
        </authorList>
    </citation>
    <scope>NUCLEOTIDE SEQUENCE [LARGE SCALE GENOMIC DNA]</scope>
    <source>
        <strain evidence="2 3">NCTC10207</strain>
    </source>
</reference>
<gene>
    <name evidence="2" type="ORF">NCTC10207_01875</name>
</gene>
<feature type="compositionally biased region" description="Basic and acidic residues" evidence="1">
    <location>
        <begin position="427"/>
        <end position="452"/>
    </location>
</feature>
<feature type="compositionally biased region" description="Basic and acidic residues" evidence="1">
    <location>
        <begin position="462"/>
        <end position="478"/>
    </location>
</feature>
<dbReference type="Proteomes" id="UP000282386">
    <property type="component" value="Chromosome"/>
</dbReference>
<evidence type="ECO:0000256" key="1">
    <source>
        <dbReference type="SAM" id="MobiDB-lite"/>
    </source>
</evidence>
<dbReference type="Pfam" id="PF21813">
    <property type="entry name" value="DUF6882"/>
    <property type="match status" value="1"/>
</dbReference>
<feature type="region of interest" description="Disordered" evidence="1">
    <location>
        <begin position="266"/>
        <end position="511"/>
    </location>
</feature>
<feature type="compositionally biased region" description="Low complexity" evidence="1">
    <location>
        <begin position="266"/>
        <end position="283"/>
    </location>
</feature>
<feature type="compositionally biased region" description="Basic and acidic residues" evidence="1">
    <location>
        <begin position="490"/>
        <end position="501"/>
    </location>
</feature>
<evidence type="ECO:0000313" key="3">
    <source>
        <dbReference type="Proteomes" id="UP000282386"/>
    </source>
</evidence>
<accession>A0A7Z9D6C5</accession>
<evidence type="ECO:0008006" key="4">
    <source>
        <dbReference type="Google" id="ProtNLM"/>
    </source>
</evidence>
<sequence>MRKVANLKYMTNSLQELIDASIFISTEYQARVAELVGAAQWDVDFTAQSLSFETTPPVSLRPYLLGTESENRGTWVWSWQQLGYFPDAVVSAAVQAREAGEKKSLTELSTDEIPLSDSLARRLTLASKTVTGLYAHYPLPAGAGVRAWTLLDGDELVLPEPTMKRVGRVIAQTLQGENIVNQVLAVDSYAKQRGFHIAWDTEATAVLTLTDGALRLWFDEGRMSGIEEAKPQVGPEVLAKCLSQAAEHRAALAQARESLEKVAAAEAQQQNAEREQQAAQKAAARAEAERAEQQERAEAERAAERAKVEREQAERAEREKMAAQKAEREAAQKAKAEREKAEREQAKAEREKVTGVSTTEHLYPDTEAPFDQDPREDSEHGTVTTSTLPAGAYRDGEAEDAYEAETVDLQVHEDEVHTGVTEVVEVQEEHTEISIDEELIHAPEEELEHPEQEPEELPEPLEPEHTEPEHAEPEHVEPEEHEPEYPEPVQQEHKTDEEGKKKGFFSRFFGL</sequence>
<protein>
    <recommendedName>
        <fullName evidence="4">Hydrolase</fullName>
    </recommendedName>
</protein>
<evidence type="ECO:0000313" key="2">
    <source>
        <dbReference type="EMBL" id="VEI24039.1"/>
    </source>
</evidence>
<dbReference type="EMBL" id="LR134479">
    <property type="protein sequence ID" value="VEI24039.1"/>
    <property type="molecule type" value="Genomic_DNA"/>
</dbReference>
<name>A0A7Z9D6C5_9MICC</name>
<dbReference type="AlphaFoldDB" id="A0A7Z9D6C5"/>
<organism evidence="2 3">
    <name type="scientific">Rothia aeria</name>
    <dbReference type="NCBI Taxonomy" id="172042"/>
    <lineage>
        <taxon>Bacteria</taxon>
        <taxon>Bacillati</taxon>
        <taxon>Actinomycetota</taxon>
        <taxon>Actinomycetes</taxon>
        <taxon>Micrococcales</taxon>
        <taxon>Micrococcaceae</taxon>
        <taxon>Rothia</taxon>
    </lineage>
</organism>
<proteinExistence type="predicted"/>